<dbReference type="GeneID" id="101897899"/>
<dbReference type="OrthoDB" id="3180714at2759"/>
<dbReference type="KEGG" id="mde:101897899"/>
<dbReference type="VEuPathDB" id="VectorBase:MDOA001347"/>
<reference evidence="6" key="2">
    <citation type="submission" date="2025-04" db="UniProtKB">
        <authorList>
            <consortium name="RefSeq"/>
        </authorList>
    </citation>
    <scope>IDENTIFICATION</scope>
    <source>
        <strain evidence="6">Aabys</strain>
    </source>
</reference>
<evidence type="ECO:0000256" key="2">
    <source>
        <dbReference type="ARBA" id="ARBA00038160"/>
    </source>
</evidence>
<dbReference type="EnsemblMetazoa" id="MDOA001347-RA">
    <property type="protein sequence ID" value="MDOA001347-PA"/>
    <property type="gene ID" value="MDOA001347"/>
</dbReference>
<dbReference type="eggNOG" id="KOG2771">
    <property type="taxonomic scope" value="Eukaryota"/>
</dbReference>
<comment type="similarity">
    <text evidence="2">Belongs to the cytidine and deoxycytidylate deaminase family. ADAT3 subfamily.</text>
</comment>
<evidence type="ECO:0000313" key="4">
    <source>
        <dbReference type="EnsemblMetazoa" id="MDOA001347-PA"/>
    </source>
</evidence>
<dbReference type="AlphaFoldDB" id="A0A1I8M560"/>
<gene>
    <name evidence="4" type="primary">101897899</name>
    <name evidence="6" type="synonym">LOC101897899</name>
</gene>
<dbReference type="VEuPathDB" id="VectorBase:MDOMA2_000725"/>
<organism evidence="4">
    <name type="scientific">Musca domestica</name>
    <name type="common">House fly</name>
    <dbReference type="NCBI Taxonomy" id="7370"/>
    <lineage>
        <taxon>Eukaryota</taxon>
        <taxon>Metazoa</taxon>
        <taxon>Ecdysozoa</taxon>
        <taxon>Arthropoda</taxon>
        <taxon>Hexapoda</taxon>
        <taxon>Insecta</taxon>
        <taxon>Pterygota</taxon>
        <taxon>Neoptera</taxon>
        <taxon>Endopterygota</taxon>
        <taxon>Diptera</taxon>
        <taxon>Brachycera</taxon>
        <taxon>Muscomorpha</taxon>
        <taxon>Muscoidea</taxon>
        <taxon>Muscidae</taxon>
        <taxon>Musca</taxon>
    </lineage>
</organism>
<dbReference type="InterPro" id="IPR016193">
    <property type="entry name" value="Cytidine_deaminase-like"/>
</dbReference>
<protein>
    <submittedName>
        <fullName evidence="6">Probable inactive tRNA-specific adenosine deaminase-like protein 3</fullName>
    </submittedName>
</protein>
<dbReference type="Gene3D" id="3.40.140.10">
    <property type="entry name" value="Cytidine Deaminase, domain 2"/>
    <property type="match status" value="1"/>
</dbReference>
<proteinExistence type="inferred from homology"/>
<evidence type="ECO:0000313" key="6">
    <source>
        <dbReference type="RefSeq" id="XP_005177753.1"/>
    </source>
</evidence>
<dbReference type="Proteomes" id="UP001652621">
    <property type="component" value="Unplaced"/>
</dbReference>
<dbReference type="GO" id="GO:0052717">
    <property type="term" value="F:tRNA-specific adenosine-34 deaminase activity"/>
    <property type="evidence" value="ECO:0007669"/>
    <property type="project" value="TreeGrafter"/>
</dbReference>
<evidence type="ECO:0000259" key="3">
    <source>
        <dbReference type="PROSITE" id="PS51747"/>
    </source>
</evidence>
<keyword evidence="1" id="KW-0819">tRNA processing</keyword>
<dbReference type="STRING" id="7370.A0A1I8M560"/>
<evidence type="ECO:0000313" key="5">
    <source>
        <dbReference type="Proteomes" id="UP001652621"/>
    </source>
</evidence>
<sequence length="362" mass="41939">MEPPQKKPKIQNMSTIQAILSHEYTEPNKLMEVYVTAVDDKKQISKIMQQLATLLPVPQLQHLKRVKDNKIILCSKEDVGSLEKLKPFLEAKALDTAIIEEILQKTEIVEVPATPPKLRWQYDIVHRIWPCKFHPDKYMEQRYEGTNFTDKEKEFHWNIATLMMDISRKILDNQGIGVCVDPRFNSLVAMSSSFTTKSPVMHCPMILVDYVARTQDSGAWNEKLNSAEDFMESEKDSEHTLAGIPKRFKQFMDEHEDHKNIKLGAERLRNTEKLKSEDVQMLDGDNLAKYGPYLCTGYDVYLLQEPCLMCSMALVHSRAKRVFFIKFSDNGSLATRFQLHSVPELNHHYEVYHIKCDNIDMS</sequence>
<dbReference type="RefSeq" id="XP_005177753.1">
    <property type="nucleotide sequence ID" value="XM_005177696.3"/>
</dbReference>
<dbReference type="SUPFAM" id="SSF53927">
    <property type="entry name" value="Cytidine deaminase-like"/>
    <property type="match status" value="1"/>
</dbReference>
<keyword evidence="5" id="KW-1185">Reference proteome</keyword>
<name>A0A1I8M560_MUSDO</name>
<dbReference type="GO" id="GO:0005737">
    <property type="term" value="C:cytoplasm"/>
    <property type="evidence" value="ECO:0007669"/>
    <property type="project" value="TreeGrafter"/>
</dbReference>
<dbReference type="PANTHER" id="PTHR11079:SF156">
    <property type="entry name" value="INACTIVE TRNA-SPECIFIC ADENOSINE DEAMINASE-LIKE PROTEIN 3-RELATED"/>
    <property type="match status" value="1"/>
</dbReference>
<dbReference type="GO" id="GO:0008033">
    <property type="term" value="P:tRNA processing"/>
    <property type="evidence" value="ECO:0007669"/>
    <property type="project" value="UniProtKB-KW"/>
</dbReference>
<evidence type="ECO:0000256" key="1">
    <source>
        <dbReference type="ARBA" id="ARBA00022694"/>
    </source>
</evidence>
<dbReference type="PROSITE" id="PS51747">
    <property type="entry name" value="CYT_DCMP_DEAMINASES_2"/>
    <property type="match status" value="1"/>
</dbReference>
<dbReference type="InterPro" id="IPR002125">
    <property type="entry name" value="CMP_dCMP_dom"/>
</dbReference>
<dbReference type="PANTHER" id="PTHR11079">
    <property type="entry name" value="CYTOSINE DEAMINASE FAMILY MEMBER"/>
    <property type="match status" value="1"/>
</dbReference>
<feature type="domain" description="CMP/dCMP-type deaminase" evidence="3">
    <location>
        <begin position="177"/>
        <end position="352"/>
    </location>
</feature>
<accession>A0A1I8M560</accession>
<reference evidence="4" key="1">
    <citation type="submission" date="2020-05" db="UniProtKB">
        <authorList>
            <consortium name="EnsemblMetazoa"/>
        </authorList>
    </citation>
    <scope>IDENTIFICATION</scope>
    <source>
        <strain evidence="4">Aabys</strain>
    </source>
</reference>
<dbReference type="GO" id="GO:0005634">
    <property type="term" value="C:nucleus"/>
    <property type="evidence" value="ECO:0007669"/>
    <property type="project" value="TreeGrafter"/>
</dbReference>